<dbReference type="Gene3D" id="3.30.300.30">
    <property type="match status" value="1"/>
</dbReference>
<dbReference type="GO" id="GO:0003824">
    <property type="term" value="F:catalytic activity"/>
    <property type="evidence" value="ECO:0007669"/>
    <property type="project" value="InterPro"/>
</dbReference>
<evidence type="ECO:0000259" key="3">
    <source>
        <dbReference type="PROSITE" id="PS50075"/>
    </source>
</evidence>
<dbReference type="PROSITE" id="PS00012">
    <property type="entry name" value="PHOSPHOPANTETHEINE"/>
    <property type="match status" value="1"/>
</dbReference>
<accession>A0A812K3C1</accession>
<dbReference type="Pfam" id="PF00550">
    <property type="entry name" value="PP-binding"/>
    <property type="match status" value="1"/>
</dbReference>
<dbReference type="PANTHER" id="PTHR45398:SF1">
    <property type="entry name" value="ENZYME, PUTATIVE (JCVI)-RELATED"/>
    <property type="match status" value="1"/>
</dbReference>
<keyword evidence="1" id="KW-0596">Phosphopantetheine</keyword>
<dbReference type="Pfam" id="PF13193">
    <property type="entry name" value="AMP-binding_C"/>
    <property type="match status" value="1"/>
</dbReference>
<dbReference type="InterPro" id="IPR001242">
    <property type="entry name" value="Condensation_dom"/>
</dbReference>
<proteinExistence type="predicted"/>
<dbReference type="Gene3D" id="1.10.1200.10">
    <property type="entry name" value="ACP-like"/>
    <property type="match status" value="1"/>
</dbReference>
<evidence type="ECO:0000313" key="4">
    <source>
        <dbReference type="EMBL" id="CAE7222831.1"/>
    </source>
</evidence>
<dbReference type="PROSITE" id="PS50075">
    <property type="entry name" value="CARRIER"/>
    <property type="match status" value="1"/>
</dbReference>
<dbReference type="SUPFAM" id="SSF56801">
    <property type="entry name" value="Acetyl-CoA synthetase-like"/>
    <property type="match status" value="1"/>
</dbReference>
<evidence type="ECO:0000256" key="2">
    <source>
        <dbReference type="ARBA" id="ARBA00022553"/>
    </source>
</evidence>
<dbReference type="InterPro" id="IPR025110">
    <property type="entry name" value="AMP-bd_C"/>
</dbReference>
<dbReference type="InterPro" id="IPR036736">
    <property type="entry name" value="ACP-like_sf"/>
</dbReference>
<dbReference type="PANTHER" id="PTHR45398">
    <property type="match status" value="1"/>
</dbReference>
<dbReference type="InterPro" id="IPR006162">
    <property type="entry name" value="Ppantetheine_attach_site"/>
</dbReference>
<reference evidence="4" key="1">
    <citation type="submission" date="2021-02" db="EMBL/GenBank/DDBJ databases">
        <authorList>
            <person name="Dougan E. K."/>
            <person name="Rhodes N."/>
            <person name="Thang M."/>
            <person name="Chan C."/>
        </authorList>
    </citation>
    <scope>NUCLEOTIDE SEQUENCE</scope>
</reference>
<keyword evidence="2" id="KW-0597">Phosphoprotein</keyword>
<dbReference type="SUPFAM" id="SSF52777">
    <property type="entry name" value="CoA-dependent acyltransferases"/>
    <property type="match status" value="2"/>
</dbReference>
<dbReference type="OrthoDB" id="416786at2759"/>
<evidence type="ECO:0000256" key="1">
    <source>
        <dbReference type="ARBA" id="ARBA00022450"/>
    </source>
</evidence>
<dbReference type="Proteomes" id="UP000604046">
    <property type="component" value="Unassembled WGS sequence"/>
</dbReference>
<name>A0A812K3C1_9DINO</name>
<evidence type="ECO:0000313" key="5">
    <source>
        <dbReference type="Proteomes" id="UP000604046"/>
    </source>
</evidence>
<keyword evidence="5" id="KW-1185">Reference proteome</keyword>
<dbReference type="SUPFAM" id="SSF47336">
    <property type="entry name" value="ACP-like"/>
    <property type="match status" value="1"/>
</dbReference>
<dbReference type="Pfam" id="PF00501">
    <property type="entry name" value="AMP-binding"/>
    <property type="match status" value="1"/>
</dbReference>
<dbReference type="Gene3D" id="3.30.559.30">
    <property type="entry name" value="Nonribosomal peptide synthetase, condensation domain"/>
    <property type="match status" value="1"/>
</dbReference>
<dbReference type="Gene3D" id="3.40.50.12780">
    <property type="entry name" value="N-terminal domain of ligase-like"/>
    <property type="match status" value="1"/>
</dbReference>
<dbReference type="AlphaFoldDB" id="A0A812K3C1"/>
<comment type="caution">
    <text evidence="4">The sequence shown here is derived from an EMBL/GenBank/DDBJ whole genome shotgun (WGS) entry which is preliminary data.</text>
</comment>
<dbReference type="InterPro" id="IPR045851">
    <property type="entry name" value="AMP-bd_C_sf"/>
</dbReference>
<dbReference type="Pfam" id="PF00668">
    <property type="entry name" value="Condensation"/>
    <property type="match status" value="1"/>
</dbReference>
<gene>
    <name evidence="4" type="primary">lgrC</name>
    <name evidence="4" type="ORF">SNAT2548_LOCUS8339</name>
</gene>
<dbReference type="InterPro" id="IPR042099">
    <property type="entry name" value="ANL_N_sf"/>
</dbReference>
<dbReference type="Gene3D" id="3.30.559.10">
    <property type="entry name" value="Chloramphenicol acetyltransferase-like domain"/>
    <property type="match status" value="1"/>
</dbReference>
<sequence length="828" mass="90169">MSSPRTRAACSLQETGLRLPAVRRINLGGEPVSVRRGQSTEPQKCATPAVFSQCDRLLHQALQSFTNARVLVTYGPTEAAVDCTTWYAEKDSLGKVPSAVLGWPDAFRAIDVCDPRDPCGGAVPLGCTGELRIFGPGLAKGYVARAEETGKAFVSCQRAAGAQYRTGDAVRWGRICGLEFLGRLDAQVKVRGHRVELEEIESVLRRCPGVAEAAVVSAVVSTEVSSTADEAMLVAFVSPQKGAPAPSELPQTFAAKSLPDHMVPRHVFSRGGVSRLATPGMSEVSDWPRSPTGKLDRPRLAREAQDLLALEVQNGLEDDLNLPPDLRTAGAECFLHLLRKTLRLQQIELSKPFTRLGGDSISAIRISAGLREHGYDLSPARLLTAPSAAALARSIEASQSTCDRGGTSAKIEGEVPLSLMQTRFFGLGLRNPHHYNQSLMLMPCSEAKHLDAESLRRCLVRLAEHHDLLRASFQLTDHSRTSQNIRPQAQAAKAVSAIAQTARPEELGDICDRLQQSLELNEGPIMAGAVVHMSQSRDAKSEQDWEARILLVIHHLVVDLVSWQVIVADMEQLLLHELGLVPESQLSVVTRSFHEYASQSVSSNPQASRKPAVDWAAALAKDADLAGNSWATAKREVRSLDCVDTALLLSCGEIRPFEVLLAALAKAFGSLARAIGAQVQGLWVEVEGHGRGSEHGDFANTVGWFTELLPVCLEVVHMRWCALMHVPCVLRPLPGRHLWPVAQVSESIPDTLLESMERCRSTSASRKQDVQPTICFNYYGQASHAGTDLQIFSLAPEWRTLALKDMAEENQREYLLEIEASGVMVESV</sequence>
<dbReference type="EMBL" id="CAJNDS010000613">
    <property type="protein sequence ID" value="CAE7222831.1"/>
    <property type="molecule type" value="Genomic_DNA"/>
</dbReference>
<protein>
    <submittedName>
        <fullName evidence="4">LgrC protein</fullName>
    </submittedName>
</protein>
<dbReference type="InterPro" id="IPR009081">
    <property type="entry name" value="PP-bd_ACP"/>
</dbReference>
<dbReference type="InterPro" id="IPR023213">
    <property type="entry name" value="CAT-like_dom_sf"/>
</dbReference>
<dbReference type="InterPro" id="IPR000873">
    <property type="entry name" value="AMP-dep_synth/lig_dom"/>
</dbReference>
<organism evidence="4 5">
    <name type="scientific">Symbiodinium natans</name>
    <dbReference type="NCBI Taxonomy" id="878477"/>
    <lineage>
        <taxon>Eukaryota</taxon>
        <taxon>Sar</taxon>
        <taxon>Alveolata</taxon>
        <taxon>Dinophyceae</taxon>
        <taxon>Suessiales</taxon>
        <taxon>Symbiodiniaceae</taxon>
        <taxon>Symbiodinium</taxon>
    </lineage>
</organism>
<feature type="domain" description="Carrier" evidence="3">
    <location>
        <begin position="325"/>
        <end position="399"/>
    </location>
</feature>